<reference evidence="2 3" key="1">
    <citation type="submission" date="2019-06" db="EMBL/GenBank/DDBJ databases">
        <title>Genome sequence of Janthinobacterium lividum UCD_MED1.</title>
        <authorList>
            <person name="De Leon M.E."/>
            <person name="Jospin G."/>
        </authorList>
    </citation>
    <scope>NUCLEOTIDE SEQUENCE [LARGE SCALE GENOMIC DNA]</scope>
    <source>
        <strain evidence="2 3">UCD_MED1</strain>
    </source>
</reference>
<organism evidence="2 3">
    <name type="scientific">Janthinobacterium lividum</name>
    <dbReference type="NCBI Taxonomy" id="29581"/>
    <lineage>
        <taxon>Bacteria</taxon>
        <taxon>Pseudomonadati</taxon>
        <taxon>Pseudomonadota</taxon>
        <taxon>Betaproteobacteria</taxon>
        <taxon>Burkholderiales</taxon>
        <taxon>Oxalobacteraceae</taxon>
        <taxon>Janthinobacterium</taxon>
    </lineage>
</organism>
<sequence>MKKTYVLLAIALIGGSVAIAIIGNKMGLTKDSWPGWVQAIGSIAALGVAIFVMSRQNRHAAQLVADADKRALLRRTQAAAAILDSTENKVRTSCQFIVASLADGNTQFIRDTISTAKFVVLDAQGAARAIPAHELGSYKMVSGLNKLIDVLTAIDKGFENWLAQTQLPHASEINSFLTQTIAQCEKAKTIFIQGVDTLKAE</sequence>
<proteinExistence type="predicted"/>
<keyword evidence="1" id="KW-0472">Membrane</keyword>
<comment type="caution">
    <text evidence="2">The sequence shown here is derived from an EMBL/GenBank/DDBJ whole genome shotgun (WGS) entry which is preliminary data.</text>
</comment>
<accession>A0A5C4P059</accession>
<name>A0A5C4P059_9BURK</name>
<dbReference type="Proteomes" id="UP000305681">
    <property type="component" value="Unassembled WGS sequence"/>
</dbReference>
<evidence type="ECO:0000256" key="1">
    <source>
        <dbReference type="SAM" id="Phobius"/>
    </source>
</evidence>
<dbReference type="RefSeq" id="WP_139089453.1">
    <property type="nucleotide sequence ID" value="NZ_VDGE01000001.1"/>
</dbReference>
<dbReference type="AlphaFoldDB" id="A0A5C4P059"/>
<protein>
    <submittedName>
        <fullName evidence="2">Uncharacterized protein</fullName>
    </submittedName>
</protein>
<evidence type="ECO:0000313" key="2">
    <source>
        <dbReference type="EMBL" id="TNC78287.1"/>
    </source>
</evidence>
<keyword evidence="1" id="KW-1133">Transmembrane helix</keyword>
<gene>
    <name evidence="2" type="ORF">FHI69_03060</name>
</gene>
<feature type="transmembrane region" description="Helical" evidence="1">
    <location>
        <begin position="36"/>
        <end position="53"/>
    </location>
</feature>
<keyword evidence="1" id="KW-0812">Transmembrane</keyword>
<dbReference type="EMBL" id="VDGE01000001">
    <property type="protein sequence ID" value="TNC78287.1"/>
    <property type="molecule type" value="Genomic_DNA"/>
</dbReference>
<evidence type="ECO:0000313" key="3">
    <source>
        <dbReference type="Proteomes" id="UP000305681"/>
    </source>
</evidence>